<gene>
    <name evidence="2" type="ORF">JO391_12610</name>
</gene>
<dbReference type="GO" id="GO:0016757">
    <property type="term" value="F:glycosyltransferase activity"/>
    <property type="evidence" value="ECO:0007669"/>
    <property type="project" value="InterPro"/>
</dbReference>
<protein>
    <submittedName>
        <fullName evidence="2">Glycosyltransferase family 61 protein</fullName>
    </submittedName>
</protein>
<dbReference type="Proteomes" id="UP000826300">
    <property type="component" value="Chromosome"/>
</dbReference>
<dbReference type="Pfam" id="PF04577">
    <property type="entry name" value="Glyco_transf_61"/>
    <property type="match status" value="1"/>
</dbReference>
<proteinExistence type="predicted"/>
<dbReference type="RefSeq" id="WP_220660836.1">
    <property type="nucleotide sequence ID" value="NZ_CP069370.1"/>
</dbReference>
<organism evidence="2 3">
    <name type="scientific">Neotabrizicola shimadae</name>
    <dbReference type="NCBI Taxonomy" id="2807096"/>
    <lineage>
        <taxon>Bacteria</taxon>
        <taxon>Pseudomonadati</taxon>
        <taxon>Pseudomonadota</taxon>
        <taxon>Alphaproteobacteria</taxon>
        <taxon>Rhodobacterales</taxon>
        <taxon>Paracoccaceae</taxon>
        <taxon>Neotabrizicola</taxon>
    </lineage>
</organism>
<dbReference type="KEGG" id="nsm:JO391_12610"/>
<evidence type="ECO:0000259" key="1">
    <source>
        <dbReference type="Pfam" id="PF04577"/>
    </source>
</evidence>
<name>A0A8G0ZR77_9RHOB</name>
<reference evidence="2" key="1">
    <citation type="submission" date="2021-02" db="EMBL/GenBank/DDBJ databases">
        <title>Rhodobacter shimadae sp. nov., an aerobic anoxygenic phototrophic bacterium isolated from a hot spring.</title>
        <authorList>
            <person name="Muramatsu S."/>
            <person name="Haruta S."/>
            <person name="Hirose S."/>
            <person name="Hanada S."/>
        </authorList>
    </citation>
    <scope>NUCLEOTIDE SEQUENCE</scope>
    <source>
        <strain evidence="2">N10</strain>
    </source>
</reference>
<accession>A0A8G0ZR77</accession>
<dbReference type="EMBL" id="CP069370">
    <property type="protein sequence ID" value="QYZ68613.1"/>
    <property type="molecule type" value="Genomic_DNA"/>
</dbReference>
<keyword evidence="3" id="KW-1185">Reference proteome</keyword>
<evidence type="ECO:0000313" key="2">
    <source>
        <dbReference type="EMBL" id="QYZ68613.1"/>
    </source>
</evidence>
<evidence type="ECO:0000313" key="3">
    <source>
        <dbReference type="Proteomes" id="UP000826300"/>
    </source>
</evidence>
<dbReference type="AlphaFoldDB" id="A0A8G0ZR77"/>
<feature type="domain" description="Glycosyltransferase 61 catalytic" evidence="1">
    <location>
        <begin position="133"/>
        <end position="289"/>
    </location>
</feature>
<sequence length="346" mass="37191">MISAEPLVAALRRKLGAPPPDITSRALDSWEIAPGADIEVPPAIALPGTEARITATVFADRDMVLRAFRGYPAEWHGPTLGHRLRAVTLYDGRLSSRGAERHLRARSRLPVRGRLPELGSAAMYETWVGNRWFGNWLVDNCLTYGLAQDSGLPVCASAPSKPPHGPAYESLLGMAPRIAPEGHFDELVIFDDLPDNPGKRARAAAMRSRLLETLPPVHPGPRVFLLRGHHGDRRLLENEMALAETLAARGFHILDPMNEPVATVLHACAGAPVVAGVEGSQLTHALVSQAPGAALLVIQPADRTTAALKTLGERFGLRFAYVVAEGADGAYRVDAGDVLRTLDLLA</sequence>
<dbReference type="InterPro" id="IPR049625">
    <property type="entry name" value="Glyco_transf_61_cat"/>
</dbReference>